<accession>A0ABU5IS09</accession>
<dbReference type="RefSeq" id="WP_322468766.1">
    <property type="nucleotide sequence ID" value="NZ_JAXOJX010000138.1"/>
</dbReference>
<comment type="caution">
    <text evidence="3">The sequence shown here is derived from an EMBL/GenBank/DDBJ whole genome shotgun (WGS) entry which is preliminary data.</text>
</comment>
<sequence>MNKTRRSAAARAARALALALPALLPGWAGAQQDTGADALPDWDARFQSTYVWQRKPALRSPYAGEHSLHAERERSHSFTATAALGWRAWRGGELWLNPEVAAGVPLSELTGLGGFTNGEMARSSGPNPRIYRARLFLRQTVDLGGEADSVEGGVNQLPLATTRRRLSFMVGNYAVTDLFDANAYSHDPRTQFLNWSLVTHGAWDFAADARGYTWGAAVEARDGAWALRAGHFAQPKEPNGQALDGRLGAHYGDQIELEHGHEWAGQPGALRLLAFRNRARMARYDDALALARAGGTVPDLAAARDGEQTKRGLGLALEQQLHPDVGLFARASASDGATETYAFTEIDRSLSAGVLVRGTSWGRGQDRLGLALAHNGLSAAHRDYLAAGGLGFFLGDGRLRYGTERVLEAFYNLQLAPQATLGLDWQRIANPGYNADRGPARFVGLRLHLEL</sequence>
<proteinExistence type="inferred from homology"/>
<evidence type="ECO:0000313" key="3">
    <source>
        <dbReference type="EMBL" id="MDZ5461668.1"/>
    </source>
</evidence>
<name>A0ABU5IS09_9BURK</name>
<gene>
    <name evidence="3" type="ORF">SM757_34350</name>
</gene>
<evidence type="ECO:0000256" key="1">
    <source>
        <dbReference type="ARBA" id="ARBA00008769"/>
    </source>
</evidence>
<protein>
    <submittedName>
        <fullName evidence="3">Carbohydrate porin</fullName>
    </submittedName>
</protein>
<keyword evidence="2" id="KW-0732">Signal</keyword>
<evidence type="ECO:0000313" key="4">
    <source>
        <dbReference type="Proteomes" id="UP001293718"/>
    </source>
</evidence>
<reference evidence="3 4" key="1">
    <citation type="submission" date="2023-11" db="EMBL/GenBank/DDBJ databases">
        <title>Draft genome of Azohydromonas lata strain H1 (DSM1123), a polyhydroxyalkanoate producer.</title>
        <authorList>
            <person name="Traversa D."/>
            <person name="D'Addabbo P."/>
            <person name="Pazzani C."/>
            <person name="Manzari C."/>
            <person name="Chiara M."/>
            <person name="Scrascia M."/>
        </authorList>
    </citation>
    <scope>NUCLEOTIDE SEQUENCE [LARGE SCALE GENOMIC DNA]</scope>
    <source>
        <strain evidence="3 4">H1</strain>
    </source>
</reference>
<dbReference type="Pfam" id="PF04966">
    <property type="entry name" value="OprB"/>
    <property type="match status" value="1"/>
</dbReference>
<dbReference type="EMBL" id="JAXOJX010000138">
    <property type="protein sequence ID" value="MDZ5461668.1"/>
    <property type="molecule type" value="Genomic_DNA"/>
</dbReference>
<dbReference type="InterPro" id="IPR007049">
    <property type="entry name" value="Carb-sel_porin_OprB"/>
</dbReference>
<organism evidence="3 4">
    <name type="scientific">Azohydromonas lata</name>
    <dbReference type="NCBI Taxonomy" id="45677"/>
    <lineage>
        <taxon>Bacteria</taxon>
        <taxon>Pseudomonadati</taxon>
        <taxon>Pseudomonadota</taxon>
        <taxon>Betaproteobacteria</taxon>
        <taxon>Burkholderiales</taxon>
        <taxon>Sphaerotilaceae</taxon>
        <taxon>Azohydromonas</taxon>
    </lineage>
</organism>
<dbReference type="Proteomes" id="UP001293718">
    <property type="component" value="Unassembled WGS sequence"/>
</dbReference>
<feature type="chain" id="PRO_5044983473" evidence="2">
    <location>
        <begin position="31"/>
        <end position="451"/>
    </location>
</feature>
<keyword evidence="4" id="KW-1185">Reference proteome</keyword>
<comment type="similarity">
    <text evidence="1 2">Belongs to the OprB family.</text>
</comment>
<dbReference type="InterPro" id="IPR038673">
    <property type="entry name" value="OprB_sf"/>
</dbReference>
<feature type="signal peptide" evidence="2">
    <location>
        <begin position="1"/>
        <end position="30"/>
    </location>
</feature>
<evidence type="ECO:0000256" key="2">
    <source>
        <dbReference type="RuleBase" id="RU363072"/>
    </source>
</evidence>
<dbReference type="Gene3D" id="2.40.160.180">
    <property type="entry name" value="Carbohydrate-selective porin OprB"/>
    <property type="match status" value="1"/>
</dbReference>